<proteinExistence type="predicted"/>
<name>A0A7C5ST21_9DEIN</name>
<dbReference type="Proteomes" id="UP000886105">
    <property type="component" value="Unassembled WGS sequence"/>
</dbReference>
<comment type="caution">
    <text evidence="1">The sequence shown here is derived from an EMBL/GenBank/DDBJ whole genome shotgun (WGS) entry which is preliminary data.</text>
</comment>
<evidence type="ECO:0000313" key="1">
    <source>
        <dbReference type="EMBL" id="HHO58524.1"/>
    </source>
</evidence>
<gene>
    <name evidence="1" type="ORF">ENJ85_05050</name>
</gene>
<organism evidence="1">
    <name type="scientific">Oceanithermus profundus</name>
    <dbReference type="NCBI Taxonomy" id="187137"/>
    <lineage>
        <taxon>Bacteria</taxon>
        <taxon>Thermotogati</taxon>
        <taxon>Deinococcota</taxon>
        <taxon>Deinococci</taxon>
        <taxon>Thermales</taxon>
        <taxon>Thermaceae</taxon>
        <taxon>Oceanithermus</taxon>
    </lineage>
</organism>
<dbReference type="EMBL" id="DRNZ01000309">
    <property type="protein sequence ID" value="HHO58524.1"/>
    <property type="molecule type" value="Genomic_DNA"/>
</dbReference>
<reference evidence="1" key="1">
    <citation type="journal article" date="2020" name="mSystems">
        <title>Genome- and Community-Level Interaction Insights into Carbon Utilization and Element Cycling Functions of Hydrothermarchaeota in Hydrothermal Sediment.</title>
        <authorList>
            <person name="Zhou Z."/>
            <person name="Liu Y."/>
            <person name="Xu W."/>
            <person name="Pan J."/>
            <person name="Luo Z.H."/>
            <person name="Li M."/>
        </authorList>
    </citation>
    <scope>NUCLEOTIDE SEQUENCE [LARGE SCALE GENOMIC DNA]</scope>
    <source>
        <strain evidence="1">HyVt-523</strain>
    </source>
</reference>
<sequence>MLVSATLGFVCGVLVVGGGFLHSMTTSRTGLVQTFKLSDGRPGLLFLTPASAVGRTIDAATGRSGFGHVAVHPCWMGSDGPLLIESDIRGGVRTVPAANYHGRQGALVQFAERDLPFVRGVAQGILAAPYRGRRGGIHCAEAALLCTPPRIREKIEPKITGKLSPNSLAEAFGVKAETRKEVRNLVEALRY</sequence>
<dbReference type="AlphaFoldDB" id="A0A7C5ST21"/>
<protein>
    <submittedName>
        <fullName evidence="1">Uncharacterized protein</fullName>
    </submittedName>
</protein>
<accession>A0A7C5ST21</accession>